<organism evidence="1 2">
    <name type="scientific">Acanthoscelides obtectus</name>
    <name type="common">Bean weevil</name>
    <name type="synonym">Bruchus obtectus</name>
    <dbReference type="NCBI Taxonomy" id="200917"/>
    <lineage>
        <taxon>Eukaryota</taxon>
        <taxon>Metazoa</taxon>
        <taxon>Ecdysozoa</taxon>
        <taxon>Arthropoda</taxon>
        <taxon>Hexapoda</taxon>
        <taxon>Insecta</taxon>
        <taxon>Pterygota</taxon>
        <taxon>Neoptera</taxon>
        <taxon>Endopterygota</taxon>
        <taxon>Coleoptera</taxon>
        <taxon>Polyphaga</taxon>
        <taxon>Cucujiformia</taxon>
        <taxon>Chrysomeloidea</taxon>
        <taxon>Chrysomelidae</taxon>
        <taxon>Bruchinae</taxon>
        <taxon>Bruchini</taxon>
        <taxon>Acanthoscelides</taxon>
    </lineage>
</organism>
<keyword evidence="2" id="KW-1185">Reference proteome</keyword>
<gene>
    <name evidence="1" type="ORF">ACAOBT_LOCUS27267</name>
</gene>
<evidence type="ECO:0000313" key="1">
    <source>
        <dbReference type="EMBL" id="CAH2003206.1"/>
    </source>
</evidence>
<proteinExistence type="predicted"/>
<dbReference type="Proteomes" id="UP001152888">
    <property type="component" value="Unassembled WGS sequence"/>
</dbReference>
<dbReference type="EMBL" id="CAKOFQ010007531">
    <property type="protein sequence ID" value="CAH2003206.1"/>
    <property type="molecule type" value="Genomic_DNA"/>
</dbReference>
<protein>
    <submittedName>
        <fullName evidence="1">Uncharacterized protein</fullName>
    </submittedName>
</protein>
<accession>A0A9P0PYD2</accession>
<name>A0A9P0PYD2_ACAOB</name>
<dbReference type="AlphaFoldDB" id="A0A9P0PYD2"/>
<evidence type="ECO:0000313" key="2">
    <source>
        <dbReference type="Proteomes" id="UP001152888"/>
    </source>
</evidence>
<sequence length="218" mass="25079">MGSIQQSAFEKTDMYVFDKEAVEETSISITTEDAYQYHTSSTSNDQVQTTVNLNKDPALLEINDTLREIMARYGFDQNKSCDFSKSEKIYADQRRFLPVSIFQRKMKYNEVKDRNWLVCSESKNSVLAFGPLQYKTQFENEGFNDWTTIQLHTITKGEEDENTLCFLKHNPKCTKSEGIYSFSIIACGDHVTITSEESIPYLCDHLDSCYEDPKNGNV</sequence>
<reference evidence="1" key="1">
    <citation type="submission" date="2022-03" db="EMBL/GenBank/DDBJ databases">
        <authorList>
            <person name="Sayadi A."/>
        </authorList>
    </citation>
    <scope>NUCLEOTIDE SEQUENCE</scope>
</reference>
<dbReference type="OrthoDB" id="10063284at2759"/>
<comment type="caution">
    <text evidence="1">The sequence shown here is derived from an EMBL/GenBank/DDBJ whole genome shotgun (WGS) entry which is preliminary data.</text>
</comment>